<dbReference type="EMBL" id="BMFT01000001">
    <property type="protein sequence ID" value="GGH24072.1"/>
    <property type="molecule type" value="Genomic_DNA"/>
</dbReference>
<comment type="catalytic activity">
    <reaction evidence="5">
        <text>2-hydroxy-5-methylsulfanyl-3-oxopent-1-enyl phosphate + H2O = 1,2-dihydroxy-5-(methylsulfanyl)pent-1-en-3-one + phosphate</text>
        <dbReference type="Rhea" id="RHEA:14481"/>
        <dbReference type="ChEBI" id="CHEBI:15377"/>
        <dbReference type="ChEBI" id="CHEBI:43474"/>
        <dbReference type="ChEBI" id="CHEBI:49252"/>
        <dbReference type="ChEBI" id="CHEBI:59505"/>
        <dbReference type="EC" id="3.1.3.87"/>
    </reaction>
</comment>
<dbReference type="PANTHER" id="PTHR43344">
    <property type="entry name" value="PHOSPHOSERINE PHOSPHATASE"/>
    <property type="match status" value="1"/>
</dbReference>
<dbReference type="InterPro" id="IPR006384">
    <property type="entry name" value="HAD_hydro_PyrdxlP_Pase-like"/>
</dbReference>
<dbReference type="Pfam" id="PF12710">
    <property type="entry name" value="HAD"/>
    <property type="match status" value="1"/>
</dbReference>
<dbReference type="InterPro" id="IPR036412">
    <property type="entry name" value="HAD-like_sf"/>
</dbReference>
<organism evidence="6 7">
    <name type="scientific">Paenibacillus segetis</name>
    <dbReference type="NCBI Taxonomy" id="1325360"/>
    <lineage>
        <taxon>Bacteria</taxon>
        <taxon>Bacillati</taxon>
        <taxon>Bacillota</taxon>
        <taxon>Bacilli</taxon>
        <taxon>Bacillales</taxon>
        <taxon>Paenibacillaceae</taxon>
        <taxon>Paenibacillus</taxon>
    </lineage>
</organism>
<dbReference type="InterPro" id="IPR017718">
    <property type="entry name" value="HAD-SF_hydro_IB_MtnX"/>
</dbReference>
<evidence type="ECO:0000313" key="6">
    <source>
        <dbReference type="EMBL" id="GGH24072.1"/>
    </source>
</evidence>
<dbReference type="Proteomes" id="UP000659344">
    <property type="component" value="Unassembled WGS sequence"/>
</dbReference>
<evidence type="ECO:0000256" key="3">
    <source>
        <dbReference type="ARBA" id="ARBA00022801"/>
    </source>
</evidence>
<protein>
    <recommendedName>
        <fullName evidence="5">2-hydroxy-3-keto-5-methylthiopentenyl-1-phosphate phosphatase</fullName>
        <shortName evidence="5">HK-MTPenyl-1-P phosphatase</shortName>
        <ecNumber evidence="5">3.1.3.87</ecNumber>
    </recommendedName>
</protein>
<dbReference type="InterPro" id="IPR050582">
    <property type="entry name" value="HAD-like_SerB"/>
</dbReference>
<keyword evidence="7" id="KW-1185">Reference proteome</keyword>
<comment type="similarity">
    <text evidence="5">Belongs to the HAD-like hydrolase superfamily. MtnX family.</text>
</comment>
<dbReference type="PANTHER" id="PTHR43344:SF21">
    <property type="entry name" value="POLYOL PHOSPHATE PHOSPHATASE PYP1"/>
    <property type="match status" value="1"/>
</dbReference>
<dbReference type="RefSeq" id="WP_229753351.1">
    <property type="nucleotide sequence ID" value="NZ_BMFT01000001.1"/>
</dbReference>
<dbReference type="EC" id="3.1.3.87" evidence="5"/>
<dbReference type="NCBIfam" id="TIGR01489">
    <property type="entry name" value="DKMTPPase-SF"/>
    <property type="match status" value="1"/>
</dbReference>
<comment type="similarity">
    <text evidence="1">Belongs to the HAD-like hydrolase superfamily. SerB family.</text>
</comment>
<accession>A0ABQ1YG51</accession>
<name>A0ABQ1YG51_9BACL</name>
<keyword evidence="3 5" id="KW-0378">Hydrolase</keyword>
<dbReference type="Gene3D" id="3.90.1470.20">
    <property type="match status" value="1"/>
</dbReference>
<dbReference type="HAMAP" id="MF_01680">
    <property type="entry name" value="Salvage_MtnX"/>
    <property type="match status" value="1"/>
</dbReference>
<reference evidence="7" key="1">
    <citation type="journal article" date="2019" name="Int. J. Syst. Evol. Microbiol.">
        <title>The Global Catalogue of Microorganisms (GCM) 10K type strain sequencing project: providing services to taxonomists for standard genome sequencing and annotation.</title>
        <authorList>
            <consortium name="The Broad Institute Genomics Platform"/>
            <consortium name="The Broad Institute Genome Sequencing Center for Infectious Disease"/>
            <person name="Wu L."/>
            <person name="Ma J."/>
        </authorList>
    </citation>
    <scope>NUCLEOTIDE SEQUENCE [LARGE SCALE GENOMIC DNA]</scope>
    <source>
        <strain evidence="7">CGMCC 1.12769</strain>
    </source>
</reference>
<evidence type="ECO:0000256" key="4">
    <source>
        <dbReference type="ARBA" id="ARBA00023167"/>
    </source>
</evidence>
<comment type="caution">
    <text evidence="6">The sequence shown here is derived from an EMBL/GenBank/DDBJ whole genome shotgun (WGS) entry which is preliminary data.</text>
</comment>
<comment type="function">
    <text evidence="5">Dephosphorylates 2-hydroxy-3-keto-5-methylthiopentenyl-1-phosphate (HK-MTPenyl-1-P) yielding 1,2-dihydroxy-3-keto-5-methylthiopentene (DHK-MTPene).</text>
</comment>
<proteinExistence type="inferred from homology"/>
<sequence>MSDSALPHNKMKHPVIFCDFDGTITNSDNIVAIMKYFKPEGVEMIIQQLISQEISIRQGVSAMFGLIPSSERDELIQCVLGQAGIREGFAEFLDFLRECNIPFYVTSGGIDFFMKPLLAAFNIPSEHIYCNEADFTEDHITINWPHPCDDQCSSDCGMCKTTVIRRFSEDHYERILIGDSISDFEGAKLADRVYSRASLTKKCQELGVTHTPFETFFDIKEDLLSREGA</sequence>
<dbReference type="InterPro" id="IPR023214">
    <property type="entry name" value="HAD_sf"/>
</dbReference>
<evidence type="ECO:0000256" key="5">
    <source>
        <dbReference type="HAMAP-Rule" id="MF_01680"/>
    </source>
</evidence>
<evidence type="ECO:0000313" key="7">
    <source>
        <dbReference type="Proteomes" id="UP000659344"/>
    </source>
</evidence>
<keyword evidence="4 5" id="KW-0486">Methionine biosynthesis</keyword>
<gene>
    <name evidence="5 6" type="primary">mtnX</name>
    <name evidence="6" type="ORF">GCM10008013_23600</name>
</gene>
<dbReference type="SUPFAM" id="SSF56784">
    <property type="entry name" value="HAD-like"/>
    <property type="match status" value="1"/>
</dbReference>
<evidence type="ECO:0000256" key="2">
    <source>
        <dbReference type="ARBA" id="ARBA00022605"/>
    </source>
</evidence>
<evidence type="ECO:0000256" key="1">
    <source>
        <dbReference type="ARBA" id="ARBA00009184"/>
    </source>
</evidence>
<dbReference type="NCBIfam" id="TIGR01488">
    <property type="entry name" value="HAD-SF-IB"/>
    <property type="match status" value="1"/>
</dbReference>
<comment type="pathway">
    <text evidence="5">Amino-acid biosynthesis; L-methionine biosynthesis via salvage pathway; L-methionine from S-methyl-5-thio-alpha-D-ribose 1-phosphate: step 4/6.</text>
</comment>
<dbReference type="NCBIfam" id="NF007103">
    <property type="entry name" value="PRK09552.1"/>
    <property type="match status" value="1"/>
</dbReference>
<keyword evidence="2 5" id="KW-0028">Amino-acid biosynthesis</keyword>
<dbReference type="Gene3D" id="3.40.50.1000">
    <property type="entry name" value="HAD superfamily/HAD-like"/>
    <property type="match status" value="1"/>
</dbReference>